<dbReference type="PROSITE" id="PS00086">
    <property type="entry name" value="CYTOCHROME_P450"/>
    <property type="match status" value="1"/>
</dbReference>
<dbReference type="Pfam" id="PF00067">
    <property type="entry name" value="p450"/>
    <property type="match status" value="1"/>
</dbReference>
<dbReference type="Proteomes" id="UP000757435">
    <property type="component" value="Unassembled WGS sequence"/>
</dbReference>
<reference evidence="8" key="1">
    <citation type="submission" date="2021-05" db="EMBL/GenBank/DDBJ databases">
        <authorList>
            <person name="Pietrasiak N."/>
            <person name="Ward R."/>
            <person name="Stajich J.E."/>
            <person name="Kurbessoian T."/>
        </authorList>
    </citation>
    <scope>NUCLEOTIDE SEQUENCE</scope>
    <source>
        <strain evidence="8">UHER 2000/2452</strain>
    </source>
</reference>
<keyword evidence="3 7" id="KW-0479">Metal-binding</keyword>
<evidence type="ECO:0000313" key="9">
    <source>
        <dbReference type="Proteomes" id="UP000757435"/>
    </source>
</evidence>
<dbReference type="InterPro" id="IPR017972">
    <property type="entry name" value="Cyt_P450_CS"/>
</dbReference>
<keyword evidence="5 7" id="KW-0408">Iron</keyword>
<proteinExistence type="inferred from homology"/>
<evidence type="ECO:0000313" key="8">
    <source>
        <dbReference type="EMBL" id="MBW4662526.1"/>
    </source>
</evidence>
<dbReference type="GO" id="GO:0020037">
    <property type="term" value="F:heme binding"/>
    <property type="evidence" value="ECO:0007669"/>
    <property type="project" value="InterPro"/>
</dbReference>
<comment type="similarity">
    <text evidence="1 7">Belongs to the cytochrome P450 family.</text>
</comment>
<evidence type="ECO:0000256" key="4">
    <source>
        <dbReference type="ARBA" id="ARBA00023002"/>
    </source>
</evidence>
<dbReference type="EMBL" id="JAHHHD010000082">
    <property type="protein sequence ID" value="MBW4662526.1"/>
    <property type="molecule type" value="Genomic_DNA"/>
</dbReference>
<evidence type="ECO:0000256" key="3">
    <source>
        <dbReference type="ARBA" id="ARBA00022723"/>
    </source>
</evidence>
<dbReference type="InterPro" id="IPR036396">
    <property type="entry name" value="Cyt_P450_sf"/>
</dbReference>
<dbReference type="PRINTS" id="PR00359">
    <property type="entry name" value="BP450"/>
</dbReference>
<gene>
    <name evidence="8" type="ORF">KME15_28100</name>
</gene>
<evidence type="ECO:0000256" key="1">
    <source>
        <dbReference type="ARBA" id="ARBA00010617"/>
    </source>
</evidence>
<comment type="caution">
    <text evidence="8">The sequence shown here is derived from an EMBL/GenBank/DDBJ whole genome shotgun (WGS) entry which is preliminary data.</text>
</comment>
<reference evidence="8" key="2">
    <citation type="journal article" date="2022" name="Microbiol. Resour. Announc.">
        <title>Metagenome Sequencing to Explore Phylogenomics of Terrestrial Cyanobacteria.</title>
        <authorList>
            <person name="Ward R.D."/>
            <person name="Stajich J.E."/>
            <person name="Johansen J.R."/>
            <person name="Huntemann M."/>
            <person name="Clum A."/>
            <person name="Foster B."/>
            <person name="Foster B."/>
            <person name="Roux S."/>
            <person name="Palaniappan K."/>
            <person name="Varghese N."/>
            <person name="Mukherjee S."/>
            <person name="Reddy T.B.K."/>
            <person name="Daum C."/>
            <person name="Copeland A."/>
            <person name="Chen I.A."/>
            <person name="Ivanova N.N."/>
            <person name="Kyrpides N.C."/>
            <person name="Shapiro N."/>
            <person name="Eloe-Fadrosh E.A."/>
            <person name="Pietrasiak N."/>
        </authorList>
    </citation>
    <scope>NUCLEOTIDE SEQUENCE</scope>
    <source>
        <strain evidence="8">UHER 2000/2452</strain>
    </source>
</reference>
<accession>A0A951UQ06</accession>
<keyword evidence="4 7" id="KW-0560">Oxidoreductase</keyword>
<dbReference type="AlphaFoldDB" id="A0A951UQ06"/>
<evidence type="ECO:0000256" key="2">
    <source>
        <dbReference type="ARBA" id="ARBA00022617"/>
    </source>
</evidence>
<dbReference type="PANTHER" id="PTHR46696">
    <property type="entry name" value="P450, PUTATIVE (EUROFUNG)-RELATED"/>
    <property type="match status" value="1"/>
</dbReference>
<protein>
    <submittedName>
        <fullName evidence="8">Cytochrome P450</fullName>
    </submittedName>
</protein>
<keyword evidence="2 7" id="KW-0349">Heme</keyword>
<dbReference type="PANTHER" id="PTHR46696:SF1">
    <property type="entry name" value="CYTOCHROME P450 YJIB-RELATED"/>
    <property type="match status" value="1"/>
</dbReference>
<sequence length="377" mass="42551">MQAQPVKISTAERFSNPFPWYAKMRREAPVFYDTEPQSWMVFRYEDVKYVFANWQLFSSKVPHPPEQTDFTQSLNFTDPPKHRSLRSLVAKVFTARRVEELAPRITQITQELIDQVQAQHRMDFVHDLAIPLPVIVIAEILGVPVADRADFKRWSDGIVVLDPAALKAMADYFRHLLAERRKQPGKDLISDLIAAHEAGETLTAQELVDFCIVLLVGGNETTTNLLGNAILCFHEYPEAYKRLKQDPDLLPLAIEEVLRYRSSIQGIERFTKVETQLGGQTIPAGQMVTVWMGSANRDTAQFDRAEEFVVDRDPNPHVAFGNGIHFCLGAPLARLEAAIVLRAVLERLPNLQIDPAATLEFIPTTTVHGLTSLPVLF</sequence>
<evidence type="ECO:0000256" key="5">
    <source>
        <dbReference type="ARBA" id="ARBA00023004"/>
    </source>
</evidence>
<name>A0A951UQ06_9CYAN</name>
<dbReference type="FunFam" id="1.10.630.10:FF:000018">
    <property type="entry name" value="Cytochrome P450 monooxygenase"/>
    <property type="match status" value="1"/>
</dbReference>
<dbReference type="InterPro" id="IPR001128">
    <property type="entry name" value="Cyt_P450"/>
</dbReference>
<organism evidence="8 9">
    <name type="scientific">Drouetiella hepatica Uher 2000/2452</name>
    <dbReference type="NCBI Taxonomy" id="904376"/>
    <lineage>
        <taxon>Bacteria</taxon>
        <taxon>Bacillati</taxon>
        <taxon>Cyanobacteriota</taxon>
        <taxon>Cyanophyceae</taxon>
        <taxon>Oculatellales</taxon>
        <taxon>Oculatellaceae</taxon>
        <taxon>Drouetiella</taxon>
    </lineage>
</organism>
<evidence type="ECO:0000256" key="7">
    <source>
        <dbReference type="RuleBase" id="RU000461"/>
    </source>
</evidence>
<dbReference type="InterPro" id="IPR002397">
    <property type="entry name" value="Cyt_P450_B"/>
</dbReference>
<keyword evidence="6 7" id="KW-0503">Monooxygenase</keyword>
<dbReference type="Gene3D" id="1.10.630.10">
    <property type="entry name" value="Cytochrome P450"/>
    <property type="match status" value="1"/>
</dbReference>
<dbReference type="GO" id="GO:0016705">
    <property type="term" value="F:oxidoreductase activity, acting on paired donors, with incorporation or reduction of molecular oxygen"/>
    <property type="evidence" value="ECO:0007669"/>
    <property type="project" value="InterPro"/>
</dbReference>
<dbReference type="GO" id="GO:0004497">
    <property type="term" value="F:monooxygenase activity"/>
    <property type="evidence" value="ECO:0007669"/>
    <property type="project" value="UniProtKB-KW"/>
</dbReference>
<dbReference type="SUPFAM" id="SSF48264">
    <property type="entry name" value="Cytochrome P450"/>
    <property type="match status" value="1"/>
</dbReference>
<dbReference type="CDD" id="cd11032">
    <property type="entry name" value="P450_EryK-like"/>
    <property type="match status" value="1"/>
</dbReference>
<dbReference type="GO" id="GO:0005506">
    <property type="term" value="F:iron ion binding"/>
    <property type="evidence" value="ECO:0007669"/>
    <property type="project" value="InterPro"/>
</dbReference>
<evidence type="ECO:0000256" key="6">
    <source>
        <dbReference type="ARBA" id="ARBA00023033"/>
    </source>
</evidence>